<evidence type="ECO:0000313" key="3">
    <source>
        <dbReference type="Proteomes" id="UP000315816"/>
    </source>
</evidence>
<accession>A0A545SPZ9</accession>
<evidence type="ECO:0000313" key="2">
    <source>
        <dbReference type="EMBL" id="TQV67027.1"/>
    </source>
</evidence>
<name>A0A545SPZ9_9RHOB</name>
<dbReference type="EMBL" id="VICH01000007">
    <property type="protein sequence ID" value="TQV67027.1"/>
    <property type="molecule type" value="Genomic_DNA"/>
</dbReference>
<reference evidence="2 3" key="1">
    <citation type="submission" date="2019-06" db="EMBL/GenBank/DDBJ databases">
        <title>A novel species of marine bacteria.</title>
        <authorList>
            <person name="Wang Y."/>
        </authorList>
    </citation>
    <scope>NUCLEOTIDE SEQUENCE [LARGE SCALE GENOMIC DNA]</scope>
    <source>
        <strain evidence="2 3">MA1-10</strain>
    </source>
</reference>
<keyword evidence="3" id="KW-1185">Reference proteome</keyword>
<dbReference type="Proteomes" id="UP000315816">
    <property type="component" value="Unassembled WGS sequence"/>
</dbReference>
<dbReference type="AlphaFoldDB" id="A0A545SPZ9"/>
<sequence>MGYLSIDNLSLKQDYLLRPRMTGEQIRAARSLLGWTANDLAAESGISYPTVQRLDSTQGKLSGRHGTIEAIRGALVANGIQFLESGDTANGLGVALKQTDT</sequence>
<dbReference type="Gene3D" id="1.10.260.40">
    <property type="entry name" value="lambda repressor-like DNA-binding domains"/>
    <property type="match status" value="1"/>
</dbReference>
<comment type="caution">
    <text evidence="2">The sequence shown here is derived from an EMBL/GenBank/DDBJ whole genome shotgun (WGS) entry which is preliminary data.</text>
</comment>
<protein>
    <submittedName>
        <fullName evidence="2">Helix-turn-helix transcriptional regulator</fullName>
    </submittedName>
</protein>
<feature type="domain" description="HTH cro/C1-type" evidence="1">
    <location>
        <begin position="26"/>
        <end position="54"/>
    </location>
</feature>
<organism evidence="2 3">
    <name type="scientific">Aliiroseovarius halocynthiae</name>
    <dbReference type="NCBI Taxonomy" id="985055"/>
    <lineage>
        <taxon>Bacteria</taxon>
        <taxon>Pseudomonadati</taxon>
        <taxon>Pseudomonadota</taxon>
        <taxon>Alphaproteobacteria</taxon>
        <taxon>Rhodobacterales</taxon>
        <taxon>Paracoccaceae</taxon>
        <taxon>Aliiroseovarius</taxon>
    </lineage>
</organism>
<dbReference type="RefSeq" id="WP_185960914.1">
    <property type="nucleotide sequence ID" value="NZ_ML660021.1"/>
</dbReference>
<evidence type="ECO:0000259" key="1">
    <source>
        <dbReference type="PROSITE" id="PS50943"/>
    </source>
</evidence>
<dbReference type="CDD" id="cd00093">
    <property type="entry name" value="HTH_XRE"/>
    <property type="match status" value="1"/>
</dbReference>
<dbReference type="GO" id="GO:0003677">
    <property type="term" value="F:DNA binding"/>
    <property type="evidence" value="ECO:0007669"/>
    <property type="project" value="InterPro"/>
</dbReference>
<dbReference type="InterPro" id="IPR001387">
    <property type="entry name" value="Cro/C1-type_HTH"/>
</dbReference>
<dbReference type="PROSITE" id="PS50943">
    <property type="entry name" value="HTH_CROC1"/>
    <property type="match status" value="1"/>
</dbReference>
<dbReference type="InterPro" id="IPR010982">
    <property type="entry name" value="Lambda_DNA-bd_dom_sf"/>
</dbReference>
<gene>
    <name evidence="2" type="ORF">FIL88_10580</name>
</gene>
<dbReference type="SUPFAM" id="SSF47413">
    <property type="entry name" value="lambda repressor-like DNA-binding domains"/>
    <property type="match status" value="1"/>
</dbReference>
<proteinExistence type="predicted"/>